<dbReference type="Proteomes" id="UP000887578">
    <property type="component" value="Unplaced"/>
</dbReference>
<reference evidence="4" key="1">
    <citation type="submission" date="2022-11" db="UniProtKB">
        <authorList>
            <consortium name="WormBaseParasite"/>
        </authorList>
    </citation>
    <scope>IDENTIFICATION</scope>
</reference>
<sequence length="185" mass="21398">MSNRYFFNNHKRIIRAAHQEAAERRKAYDALKKEFAEIKEKADPIFDMINLMDSNDLRYNFLSLKFMKLNNRAIDIFATILKMKEDDRKAAEAVERIRKEAQEEKDVYTDEEDEKSVYVTLKKPSRGSFGQSADNNQESSGFGSHEGFRCRGPFGQSTDNNQENSGFSSRGGFGSRVRPQNKLKY</sequence>
<feature type="compositionally biased region" description="Polar residues" evidence="2">
    <location>
        <begin position="155"/>
        <end position="164"/>
    </location>
</feature>
<accession>A0A914PNA2</accession>
<feature type="region of interest" description="Disordered" evidence="2">
    <location>
        <begin position="118"/>
        <end position="185"/>
    </location>
</feature>
<organism evidence="3 4">
    <name type="scientific">Panagrolaimus davidi</name>
    <dbReference type="NCBI Taxonomy" id="227884"/>
    <lineage>
        <taxon>Eukaryota</taxon>
        <taxon>Metazoa</taxon>
        <taxon>Ecdysozoa</taxon>
        <taxon>Nematoda</taxon>
        <taxon>Chromadorea</taxon>
        <taxon>Rhabditida</taxon>
        <taxon>Tylenchina</taxon>
        <taxon>Panagrolaimomorpha</taxon>
        <taxon>Panagrolaimoidea</taxon>
        <taxon>Panagrolaimidae</taxon>
        <taxon>Panagrolaimus</taxon>
    </lineage>
</organism>
<dbReference type="WBParaSite" id="PDA_v2.g19524.t1">
    <property type="protein sequence ID" value="PDA_v2.g19524.t1"/>
    <property type="gene ID" value="PDA_v2.g19524"/>
</dbReference>
<dbReference type="AlphaFoldDB" id="A0A914PNA2"/>
<evidence type="ECO:0000256" key="2">
    <source>
        <dbReference type="SAM" id="MobiDB-lite"/>
    </source>
</evidence>
<keyword evidence="3" id="KW-1185">Reference proteome</keyword>
<name>A0A914PNA2_9BILA</name>
<evidence type="ECO:0000313" key="4">
    <source>
        <dbReference type="WBParaSite" id="PDA_v2.g19524.t1"/>
    </source>
</evidence>
<protein>
    <submittedName>
        <fullName evidence="4">Uncharacterized protein</fullName>
    </submittedName>
</protein>
<feature type="coiled-coil region" evidence="1">
    <location>
        <begin position="14"/>
        <end position="41"/>
    </location>
</feature>
<evidence type="ECO:0000256" key="1">
    <source>
        <dbReference type="SAM" id="Coils"/>
    </source>
</evidence>
<evidence type="ECO:0000313" key="3">
    <source>
        <dbReference type="Proteomes" id="UP000887578"/>
    </source>
</evidence>
<proteinExistence type="predicted"/>
<keyword evidence="1" id="KW-0175">Coiled coil</keyword>
<feature type="coiled-coil region" evidence="1">
    <location>
        <begin position="84"/>
        <end position="114"/>
    </location>
</feature>
<feature type="compositionally biased region" description="Polar residues" evidence="2">
    <location>
        <begin position="128"/>
        <end position="142"/>
    </location>
</feature>